<dbReference type="InterPro" id="IPR001111">
    <property type="entry name" value="TGF-b_propeptide"/>
</dbReference>
<keyword evidence="6 9" id="KW-0339">Growth factor</keyword>
<organism evidence="13">
    <name type="scientific">Corethrella appendiculata</name>
    <dbReference type="NCBI Taxonomy" id="1370023"/>
    <lineage>
        <taxon>Eukaryota</taxon>
        <taxon>Metazoa</taxon>
        <taxon>Ecdysozoa</taxon>
        <taxon>Arthropoda</taxon>
        <taxon>Hexapoda</taxon>
        <taxon>Insecta</taxon>
        <taxon>Pterygota</taxon>
        <taxon>Neoptera</taxon>
        <taxon>Endopterygota</taxon>
        <taxon>Diptera</taxon>
        <taxon>Nematocera</taxon>
        <taxon>Culicoidea</taxon>
        <taxon>Chaoboridae</taxon>
        <taxon>Corethrella</taxon>
    </lineage>
</organism>
<dbReference type="EMBL" id="GANO01001967">
    <property type="protein sequence ID" value="JAB57904.1"/>
    <property type="molecule type" value="mRNA"/>
</dbReference>
<proteinExistence type="evidence at transcript level"/>
<sequence length="424" mass="49198">MRTFLNIKIQFILFLILNNILIVWTSISGIYVDNGLDQTIMERSLTNSDQQEIEHEILELLGLPDRPKKRHIHPSLRKSAPQFLMSIYKKLSDESNPDHVRIARSVDETENLLTDEDKRAIDQSDIIMTFLNKNHHVSEVRHERGRRLWFDTTEIGEDVTLLMAELRLYQNQMLNKYSNKDKQITISAYAITKLDGEKELELLSEVTTTSNYEGWLEINVTKAMNRWIRHQNDNKGLYIGAYFNDNPEHEIKLDDIGLINSKGNDEFQPFLVGYCKGQQIVKPVKHNHNRSRIKRNAQRKRKKSSENRNPLIEYSNHDNHKSCQIKTLYVSFKDLKWQDWIIAPEGYGAFYCSGECNFPLNAHMNATNHAIVQTLVHLMHPSKVPKPCCAPTKLTAISVLYHIDDANVNLKKYKNMVVKSCGCH</sequence>
<dbReference type="GO" id="GO:0008083">
    <property type="term" value="F:growth factor activity"/>
    <property type="evidence" value="ECO:0007669"/>
    <property type="project" value="UniProtKB-KW"/>
</dbReference>
<feature type="region of interest" description="Disordered" evidence="10">
    <location>
        <begin position="285"/>
        <end position="315"/>
    </location>
</feature>
<dbReference type="CDD" id="cd13761">
    <property type="entry name" value="TGF_beta_BMP5_like"/>
    <property type="match status" value="1"/>
</dbReference>
<dbReference type="Gene3D" id="2.60.120.970">
    <property type="match status" value="1"/>
</dbReference>
<dbReference type="PANTHER" id="PTHR11848">
    <property type="entry name" value="TGF-BETA FAMILY"/>
    <property type="match status" value="1"/>
</dbReference>
<dbReference type="Pfam" id="PF00019">
    <property type="entry name" value="TGF_beta"/>
    <property type="match status" value="1"/>
</dbReference>
<evidence type="ECO:0000313" key="13">
    <source>
        <dbReference type="EMBL" id="JAB57904.1"/>
    </source>
</evidence>
<evidence type="ECO:0000256" key="3">
    <source>
        <dbReference type="ARBA" id="ARBA00022514"/>
    </source>
</evidence>
<dbReference type="Pfam" id="PF00688">
    <property type="entry name" value="TGFb_propeptide"/>
    <property type="match status" value="1"/>
</dbReference>
<evidence type="ECO:0000259" key="12">
    <source>
        <dbReference type="PROSITE" id="PS51362"/>
    </source>
</evidence>
<evidence type="ECO:0000256" key="8">
    <source>
        <dbReference type="ARBA" id="ARBA00023180"/>
    </source>
</evidence>
<dbReference type="GO" id="GO:0005125">
    <property type="term" value="F:cytokine activity"/>
    <property type="evidence" value="ECO:0007669"/>
    <property type="project" value="UniProtKB-KW"/>
</dbReference>
<dbReference type="SMART" id="SM00204">
    <property type="entry name" value="TGFB"/>
    <property type="match status" value="1"/>
</dbReference>
<dbReference type="PRINTS" id="PR00669">
    <property type="entry name" value="INHIBINA"/>
</dbReference>
<evidence type="ECO:0000256" key="5">
    <source>
        <dbReference type="ARBA" id="ARBA00022729"/>
    </source>
</evidence>
<dbReference type="PROSITE" id="PS00250">
    <property type="entry name" value="TGF_BETA_1"/>
    <property type="match status" value="1"/>
</dbReference>
<keyword evidence="11" id="KW-1133">Transmembrane helix</keyword>
<name>U5EVA1_9DIPT</name>
<evidence type="ECO:0000256" key="9">
    <source>
        <dbReference type="RuleBase" id="RU000354"/>
    </source>
</evidence>
<dbReference type="AlphaFoldDB" id="U5EVA1"/>
<keyword evidence="11" id="KW-0472">Membrane</keyword>
<evidence type="ECO:0000256" key="1">
    <source>
        <dbReference type="ARBA" id="ARBA00004613"/>
    </source>
</evidence>
<keyword evidence="11" id="KW-0812">Transmembrane</keyword>
<dbReference type="PANTHER" id="PTHR11848:SF310">
    <property type="entry name" value="PROTEIN 60A-RELATED"/>
    <property type="match status" value="1"/>
</dbReference>
<dbReference type="InterPro" id="IPR015615">
    <property type="entry name" value="TGF-beta-rel"/>
</dbReference>
<protein>
    <submittedName>
        <fullName evidence="13">Putative transforming growth factor beta bone morphoproteintic protein</fullName>
    </submittedName>
</protein>
<dbReference type="Gene3D" id="2.10.90.10">
    <property type="entry name" value="Cystine-knot cytokines"/>
    <property type="match status" value="1"/>
</dbReference>
<dbReference type="InterPro" id="IPR001839">
    <property type="entry name" value="TGF-b_C"/>
</dbReference>
<evidence type="ECO:0000256" key="11">
    <source>
        <dbReference type="SAM" id="Phobius"/>
    </source>
</evidence>
<evidence type="ECO:0000256" key="10">
    <source>
        <dbReference type="SAM" id="MobiDB-lite"/>
    </source>
</evidence>
<keyword evidence="8" id="KW-0325">Glycoprotein</keyword>
<evidence type="ECO:0000256" key="2">
    <source>
        <dbReference type="ARBA" id="ARBA00006656"/>
    </source>
</evidence>
<accession>U5EVA1</accession>
<dbReference type="SUPFAM" id="SSF57501">
    <property type="entry name" value="Cystine-knot cytokines"/>
    <property type="match status" value="1"/>
</dbReference>
<feature type="transmembrane region" description="Helical" evidence="11">
    <location>
        <begin position="12"/>
        <end position="32"/>
    </location>
</feature>
<comment type="similarity">
    <text evidence="2 9">Belongs to the TGF-beta family.</text>
</comment>
<reference evidence="13" key="1">
    <citation type="journal article" date="2014" name="Insect Biochem. Mol. Biol.">
        <title>An insight into the sialome of the frog biting fly, Corethrella appendiculata.</title>
        <authorList>
            <person name="Ribeiro J.M.C."/>
            <person name="Chagas A.C."/>
            <person name="Pham V.M."/>
            <person name="Lounibos L.P."/>
            <person name="Calvo E."/>
        </authorList>
    </citation>
    <scope>NUCLEOTIDE SEQUENCE</scope>
    <source>
        <tissue evidence="13">Salivary glands</tissue>
    </source>
</reference>
<evidence type="ECO:0000256" key="7">
    <source>
        <dbReference type="ARBA" id="ARBA00023157"/>
    </source>
</evidence>
<dbReference type="InterPro" id="IPR029034">
    <property type="entry name" value="Cystine-knot_cytokine"/>
</dbReference>
<dbReference type="PROSITE" id="PS51362">
    <property type="entry name" value="TGF_BETA_2"/>
    <property type="match status" value="1"/>
</dbReference>
<comment type="subcellular location">
    <subcellularLocation>
        <location evidence="1">Secreted</location>
    </subcellularLocation>
</comment>
<evidence type="ECO:0000256" key="6">
    <source>
        <dbReference type="ARBA" id="ARBA00023030"/>
    </source>
</evidence>
<dbReference type="GO" id="GO:0032502">
    <property type="term" value="P:developmental process"/>
    <property type="evidence" value="ECO:0007669"/>
    <property type="project" value="UniProtKB-ARBA"/>
</dbReference>
<dbReference type="GO" id="GO:0005615">
    <property type="term" value="C:extracellular space"/>
    <property type="evidence" value="ECO:0007669"/>
    <property type="project" value="UniProtKB-KW"/>
</dbReference>
<keyword evidence="7" id="KW-1015">Disulfide bond</keyword>
<keyword evidence="5" id="KW-0732">Signal</keyword>
<evidence type="ECO:0000256" key="4">
    <source>
        <dbReference type="ARBA" id="ARBA00022525"/>
    </source>
</evidence>
<dbReference type="FunFam" id="2.10.90.10:FF:000003">
    <property type="entry name" value="Bone morphogenetic protein 5"/>
    <property type="match status" value="1"/>
</dbReference>
<keyword evidence="3" id="KW-0202">Cytokine</keyword>
<keyword evidence="4" id="KW-0964">Secreted</keyword>
<dbReference type="InterPro" id="IPR017948">
    <property type="entry name" value="TGFb_CS"/>
</dbReference>
<feature type="domain" description="TGF-beta family profile" evidence="12">
    <location>
        <begin position="299"/>
        <end position="424"/>
    </location>
</feature>
<feature type="compositionally biased region" description="Basic residues" evidence="10">
    <location>
        <begin position="285"/>
        <end position="303"/>
    </location>
</feature>